<dbReference type="Gene3D" id="3.40.50.200">
    <property type="entry name" value="Peptidase S8/S53 domain"/>
    <property type="match status" value="1"/>
</dbReference>
<feature type="active site" description="Charge relay system" evidence="5">
    <location>
        <position position="166"/>
    </location>
</feature>
<evidence type="ECO:0000256" key="1">
    <source>
        <dbReference type="ARBA" id="ARBA00011073"/>
    </source>
</evidence>
<feature type="active site" description="Charge relay system" evidence="5">
    <location>
        <position position="221"/>
    </location>
</feature>
<dbReference type="PRINTS" id="PR00723">
    <property type="entry name" value="SUBTILISIN"/>
</dbReference>
<name>A0ABT8L1F2_9BACT</name>
<evidence type="ECO:0000256" key="3">
    <source>
        <dbReference type="ARBA" id="ARBA00022801"/>
    </source>
</evidence>
<dbReference type="InterPro" id="IPR035986">
    <property type="entry name" value="PKD_dom_sf"/>
</dbReference>
<dbReference type="Pfam" id="PF18962">
    <property type="entry name" value="Por_Secre_tail"/>
    <property type="match status" value="1"/>
</dbReference>
<dbReference type="PANTHER" id="PTHR43399">
    <property type="entry name" value="SUBTILISIN-RELATED"/>
    <property type="match status" value="1"/>
</dbReference>
<proteinExistence type="inferred from homology"/>
<gene>
    <name evidence="7" type="ORF">QQ020_05830</name>
</gene>
<feature type="active site" description="Charge relay system" evidence="5">
    <location>
        <position position="376"/>
    </location>
</feature>
<reference evidence="7" key="1">
    <citation type="submission" date="2023-06" db="EMBL/GenBank/DDBJ databases">
        <title>Genomic of Agaribacillus aureum.</title>
        <authorList>
            <person name="Wang G."/>
        </authorList>
    </citation>
    <scope>NUCLEOTIDE SEQUENCE</scope>
    <source>
        <strain evidence="7">BMA12</strain>
    </source>
</reference>
<organism evidence="7 8">
    <name type="scientific">Agaribacillus aureus</name>
    <dbReference type="NCBI Taxonomy" id="3051825"/>
    <lineage>
        <taxon>Bacteria</taxon>
        <taxon>Pseudomonadati</taxon>
        <taxon>Bacteroidota</taxon>
        <taxon>Cytophagia</taxon>
        <taxon>Cytophagales</taxon>
        <taxon>Splendidivirgaceae</taxon>
        <taxon>Agaribacillus</taxon>
    </lineage>
</organism>
<protein>
    <submittedName>
        <fullName evidence="7">S8 family serine peptidase</fullName>
    </submittedName>
</protein>
<dbReference type="InterPro" id="IPR036852">
    <property type="entry name" value="Peptidase_S8/S53_dom_sf"/>
</dbReference>
<dbReference type="PROSITE" id="PS50093">
    <property type="entry name" value="PKD"/>
    <property type="match status" value="1"/>
</dbReference>
<accession>A0ABT8L1F2</accession>
<dbReference type="InterPro" id="IPR013783">
    <property type="entry name" value="Ig-like_fold"/>
</dbReference>
<dbReference type="InterPro" id="IPR000601">
    <property type="entry name" value="PKD_dom"/>
</dbReference>
<evidence type="ECO:0000256" key="4">
    <source>
        <dbReference type="ARBA" id="ARBA00022825"/>
    </source>
</evidence>
<sequence>MMLLLVLPTLSSSGQSRTFRLSNDLTEKDYDPHTIVVKLKKTSQKGNTGLPGIEELSALIKGKKFKKAVPRFQRYHHKSLHKQTDLSEIYKITIQDKENLEAKINQLLTHENVIYAEPYYLPKPLFIPNDPSASLGGDQTYLSIIDAYNAWEFEKGDSSLIIGVLDTGIDLDHEDLVDNIYYNDNDPINGIDDDNDGYIDNYHGWDFADNDNDPSADFSGHGTSVAGVSSARTDNGIGIAGVGFKSKFLPIKIFDSENNVFNNGYEAILYAAEQGCQIINLSWGSPGTFSHFAQDVINFVVLDMDVVVVAAAGNTNADLHFYPASYEHVLSVGASNGSDQKANFATYSHFIDLTAPGSSEYTTKNENGYGNSTGSSFSSPMVAGVAALVRSRYPGLNARQVMEKIRITTDDIYQVAGNETYFEQLGRGRLNAQSAVAPTSQPAIRMSNLNHNNNVGPYAIAGDTVNITMDFINILNTTANTQATLTCSSPFVTIINDSFNIGSLVAMEKTSNANAPYIIYLDPATPANTKLIFRLGYEDVNYSDYQYFELLVGTDYINLDNGKILLTISDDGNLAYTDSQLTTGRGLMFETKKILDHIGVAFGVQPDKVVDNIIYDLNSGQKNSDFDNQASFQFFDNSIAPIDVHSTFTDGAAAAPINLQITQNFLSSNLDTANNFLIIEYRITNLSGGDLPELHAGMYADWDIGEYTTNTATWDLTHRLGYIHDPGENNQYAGIALISNQQPIYNAINLGSENGNTQDYTGTFTKSNKYDLLTGSIKEMAGEIGAGNDVAHFLSGKELNLKHHHSTKVTFVIAVANSLSLLQETVTKASDFYTDYIQNPPVSEIFNICEEESLDVNPSSGTNYRFYADVDTTQLLGQGEFYTTGPLTENKSFFVINTDAGFDGDVEQIKVVIKDPAADFLSSRDTVFIDENNHNSVQFTDLSNESISWDWDFGNGFFSTAQNPIINFEDEGDYEVKMKVTTATGCLDSITHQIVAVTRSPKPVISNFLICPGEPVLLQAANTNAIGLYTNENLTPLVSQGSTITIENLQADTSFYVTNKEGLYESLPVKVAVEVSEINAAFNYAIDSVVLNQKIDLIFNGLSDDAITWDWYVDQNPAGNLRNFSLQPSEEKNVTVALVTRNQEGCSDSTGQVISFKVSPQPPARNFRFCKGEEIAINLPKVSFYNFYESEDLSQLIGKGSYLNLGALETSKVIYYTNLDSLLESEPNLLEMEVIDNFADFSLDGETVFLNHNDELAFSDLSPFSVSRQWYLDDQLISSDSSFLQNFEFSGNYLIRLITENDLGCVDSLEKSLKVLLVTGLNSSLPEKDITIYPNPSHDVVFINTQDLNENLYTLQLFSESGKIVMDKTYRLSAIKKGINLAHLAPGAYYLKLYGKNVHHSAKKLILE</sequence>
<comment type="caution">
    <text evidence="7">The sequence shown here is derived from an EMBL/GenBank/DDBJ whole genome shotgun (WGS) entry which is preliminary data.</text>
</comment>
<dbReference type="EMBL" id="JAUJEB010000001">
    <property type="protein sequence ID" value="MDN5211557.1"/>
    <property type="molecule type" value="Genomic_DNA"/>
</dbReference>
<evidence type="ECO:0000259" key="6">
    <source>
        <dbReference type="PROSITE" id="PS50093"/>
    </source>
</evidence>
<keyword evidence="3 5" id="KW-0378">Hydrolase</keyword>
<dbReference type="NCBIfam" id="TIGR04183">
    <property type="entry name" value="Por_Secre_tail"/>
    <property type="match status" value="1"/>
</dbReference>
<dbReference type="CDD" id="cd00146">
    <property type="entry name" value="PKD"/>
    <property type="match status" value="1"/>
</dbReference>
<dbReference type="PROSITE" id="PS00136">
    <property type="entry name" value="SUBTILASE_ASP"/>
    <property type="match status" value="1"/>
</dbReference>
<dbReference type="Pfam" id="PF00082">
    <property type="entry name" value="Peptidase_S8"/>
    <property type="match status" value="1"/>
</dbReference>
<dbReference type="PROSITE" id="PS51892">
    <property type="entry name" value="SUBTILASE"/>
    <property type="match status" value="1"/>
</dbReference>
<dbReference type="InterPro" id="IPR051048">
    <property type="entry name" value="Peptidase_S8/S53_subtilisin"/>
</dbReference>
<dbReference type="InterPro" id="IPR000209">
    <property type="entry name" value="Peptidase_S8/S53_dom"/>
</dbReference>
<keyword evidence="4 5" id="KW-0720">Serine protease</keyword>
<feature type="domain" description="PKD" evidence="6">
    <location>
        <begin position="943"/>
        <end position="985"/>
    </location>
</feature>
<dbReference type="PANTHER" id="PTHR43399:SF4">
    <property type="entry name" value="CELL WALL-ASSOCIATED PROTEASE"/>
    <property type="match status" value="1"/>
</dbReference>
<dbReference type="InterPro" id="IPR015500">
    <property type="entry name" value="Peptidase_S8_subtilisin-rel"/>
</dbReference>
<evidence type="ECO:0000313" key="7">
    <source>
        <dbReference type="EMBL" id="MDN5211557.1"/>
    </source>
</evidence>
<dbReference type="Gene3D" id="2.60.40.10">
    <property type="entry name" value="Immunoglobulins"/>
    <property type="match status" value="1"/>
</dbReference>
<dbReference type="InterPro" id="IPR022409">
    <property type="entry name" value="PKD/Chitinase_dom"/>
</dbReference>
<dbReference type="SMART" id="SM00089">
    <property type="entry name" value="PKD"/>
    <property type="match status" value="3"/>
</dbReference>
<dbReference type="InterPro" id="IPR026444">
    <property type="entry name" value="Secre_tail"/>
</dbReference>
<dbReference type="SUPFAM" id="SSF49299">
    <property type="entry name" value="PKD domain"/>
    <property type="match status" value="2"/>
</dbReference>
<evidence type="ECO:0000256" key="2">
    <source>
        <dbReference type="ARBA" id="ARBA00022670"/>
    </source>
</evidence>
<dbReference type="Pfam" id="PF18911">
    <property type="entry name" value="PKD_4"/>
    <property type="match status" value="1"/>
</dbReference>
<evidence type="ECO:0000313" key="8">
    <source>
        <dbReference type="Proteomes" id="UP001172083"/>
    </source>
</evidence>
<dbReference type="InterPro" id="IPR023827">
    <property type="entry name" value="Peptidase_S8_Asp-AS"/>
</dbReference>
<dbReference type="RefSeq" id="WP_346758408.1">
    <property type="nucleotide sequence ID" value="NZ_JAUJEB010000001.1"/>
</dbReference>
<evidence type="ECO:0000256" key="5">
    <source>
        <dbReference type="PROSITE-ProRule" id="PRU01240"/>
    </source>
</evidence>
<dbReference type="Proteomes" id="UP001172083">
    <property type="component" value="Unassembled WGS sequence"/>
</dbReference>
<dbReference type="SUPFAM" id="SSF52743">
    <property type="entry name" value="Subtilisin-like"/>
    <property type="match status" value="1"/>
</dbReference>
<keyword evidence="2 5" id="KW-0645">Protease</keyword>
<keyword evidence="8" id="KW-1185">Reference proteome</keyword>
<comment type="similarity">
    <text evidence="1 5">Belongs to the peptidase S8 family.</text>
</comment>